<protein>
    <submittedName>
        <fullName evidence="1">Uncharacterized protein</fullName>
    </submittedName>
</protein>
<accession>A0A835VLL7</accession>
<reference evidence="1 2" key="1">
    <citation type="journal article" date="2020" name="Nat. Food">
        <title>A phased Vanilla planifolia genome enables genetic improvement of flavour and production.</title>
        <authorList>
            <person name="Hasing T."/>
            <person name="Tang H."/>
            <person name="Brym M."/>
            <person name="Khazi F."/>
            <person name="Huang T."/>
            <person name="Chambers A.H."/>
        </authorList>
    </citation>
    <scope>NUCLEOTIDE SEQUENCE [LARGE SCALE GENOMIC DNA]</scope>
    <source>
        <tissue evidence="1">Leaf</tissue>
    </source>
</reference>
<evidence type="ECO:0000313" key="2">
    <source>
        <dbReference type="Proteomes" id="UP000639772"/>
    </source>
</evidence>
<gene>
    <name evidence="1" type="ORF">HPP92_003569</name>
</gene>
<organism evidence="1 2">
    <name type="scientific">Vanilla planifolia</name>
    <name type="common">Vanilla</name>
    <dbReference type="NCBI Taxonomy" id="51239"/>
    <lineage>
        <taxon>Eukaryota</taxon>
        <taxon>Viridiplantae</taxon>
        <taxon>Streptophyta</taxon>
        <taxon>Embryophyta</taxon>
        <taxon>Tracheophyta</taxon>
        <taxon>Spermatophyta</taxon>
        <taxon>Magnoliopsida</taxon>
        <taxon>Liliopsida</taxon>
        <taxon>Asparagales</taxon>
        <taxon>Orchidaceae</taxon>
        <taxon>Vanilloideae</taxon>
        <taxon>Vanilleae</taxon>
        <taxon>Vanilla</taxon>
    </lineage>
</organism>
<dbReference type="EMBL" id="JADCNM010000001">
    <property type="protein sequence ID" value="KAG0503497.1"/>
    <property type="molecule type" value="Genomic_DNA"/>
</dbReference>
<dbReference type="Proteomes" id="UP000639772">
    <property type="component" value="Chromosome 1"/>
</dbReference>
<sequence>MPGHRDGYIPCFKQRAYSLPYCHFGRTKGGTQEEPHYSIDVPRDIIGTEAMNVGRYGKPPRGNLSQRVRTRHCMDVSHV</sequence>
<dbReference type="AlphaFoldDB" id="A0A835VLL7"/>
<name>A0A835VLL7_VANPL</name>
<comment type="caution">
    <text evidence="1">The sequence shown here is derived from an EMBL/GenBank/DDBJ whole genome shotgun (WGS) entry which is preliminary data.</text>
</comment>
<evidence type="ECO:0000313" key="1">
    <source>
        <dbReference type="EMBL" id="KAG0503497.1"/>
    </source>
</evidence>
<proteinExistence type="predicted"/>